<evidence type="ECO:0000256" key="1">
    <source>
        <dbReference type="ARBA" id="ARBA00022475"/>
    </source>
</evidence>
<dbReference type="InterPro" id="IPR010664">
    <property type="entry name" value="LipoPS_assembly_LptC-rel"/>
</dbReference>
<comment type="function">
    <text evidence="7">Required for the translocation of lipopolysaccharide (LPS) from the inner membrane to the outer membrane.</text>
</comment>
<dbReference type="Proteomes" id="UP000037515">
    <property type="component" value="Unassembled WGS sequence"/>
</dbReference>
<proteinExistence type="inferred from homology"/>
<comment type="caution">
    <text evidence="8">The sequence shown here is derived from an EMBL/GenBank/DDBJ whole genome shotgun (WGS) entry which is preliminary data.</text>
</comment>
<keyword evidence="4 6" id="KW-1133">Transmembrane helix</keyword>
<evidence type="ECO:0000256" key="6">
    <source>
        <dbReference type="HAMAP-Rule" id="MF_01915"/>
    </source>
</evidence>
<dbReference type="GO" id="GO:0017089">
    <property type="term" value="F:glycolipid transfer activity"/>
    <property type="evidence" value="ECO:0007669"/>
    <property type="project" value="TreeGrafter"/>
</dbReference>
<comment type="subcellular location">
    <subcellularLocation>
        <location evidence="6">Cell inner membrane</location>
        <topology evidence="6">Single-pass membrane protein</topology>
    </subcellularLocation>
</comment>
<dbReference type="GO" id="GO:0030288">
    <property type="term" value="C:outer membrane-bounded periplasmic space"/>
    <property type="evidence" value="ECO:0007669"/>
    <property type="project" value="TreeGrafter"/>
</dbReference>
<dbReference type="InterPro" id="IPR026265">
    <property type="entry name" value="LptC"/>
</dbReference>
<comment type="similarity">
    <text evidence="6 7">Belongs to the LptC family.</text>
</comment>
<dbReference type="PANTHER" id="PTHR37481:SF1">
    <property type="entry name" value="LIPOPOLYSACCHARIDE EXPORT SYSTEM PROTEIN LPTC"/>
    <property type="match status" value="1"/>
</dbReference>
<reference evidence="9" key="1">
    <citation type="submission" date="2015-08" db="EMBL/GenBank/DDBJ databases">
        <title>Vibrio galatheae sp. nov., a novel member of the Vibrionaceae family isolated from the Solomon Islands.</title>
        <authorList>
            <person name="Giubergia S."/>
            <person name="Machado H."/>
            <person name="Mateiu R.V."/>
            <person name="Gram L."/>
        </authorList>
    </citation>
    <scope>NUCLEOTIDE SEQUENCE [LARGE SCALE GENOMIC DNA]</scope>
    <source>
        <strain evidence="9">DSM 19584</strain>
    </source>
</reference>
<keyword evidence="5 6" id="KW-0472">Membrane</keyword>
<dbReference type="Pfam" id="PF06835">
    <property type="entry name" value="LptC"/>
    <property type="match status" value="1"/>
</dbReference>
<dbReference type="AlphaFoldDB" id="A0A0M0HSX2"/>
<evidence type="ECO:0000313" key="9">
    <source>
        <dbReference type="Proteomes" id="UP000037515"/>
    </source>
</evidence>
<keyword evidence="2 6" id="KW-0997">Cell inner membrane</keyword>
<evidence type="ECO:0000256" key="3">
    <source>
        <dbReference type="ARBA" id="ARBA00022692"/>
    </source>
</evidence>
<evidence type="ECO:0000256" key="4">
    <source>
        <dbReference type="ARBA" id="ARBA00022989"/>
    </source>
</evidence>
<keyword evidence="9" id="KW-1185">Reference proteome</keyword>
<accession>A0A0M0HSX2</accession>
<name>A0A0M0HSX2_VIBNE</name>
<organism evidence="8 9">
    <name type="scientific">Vibrio nereis</name>
    <dbReference type="NCBI Taxonomy" id="693"/>
    <lineage>
        <taxon>Bacteria</taxon>
        <taxon>Pseudomonadati</taxon>
        <taxon>Pseudomonadota</taxon>
        <taxon>Gammaproteobacteria</taxon>
        <taxon>Vibrionales</taxon>
        <taxon>Vibrionaceae</taxon>
        <taxon>Vibrio</taxon>
    </lineage>
</organism>
<keyword evidence="3 6" id="KW-0812">Transmembrane</keyword>
<comment type="subunit">
    <text evidence="6">Component of the lipopolysaccharide transport and assembly complex. Interacts with LptA and the LptBFG transporter complex.</text>
</comment>
<dbReference type="GO" id="GO:0043165">
    <property type="term" value="P:Gram-negative-bacterium-type cell outer membrane assembly"/>
    <property type="evidence" value="ECO:0007669"/>
    <property type="project" value="UniProtKB-UniRule"/>
</dbReference>
<evidence type="ECO:0000256" key="7">
    <source>
        <dbReference type="PIRNR" id="PIRNR028513"/>
    </source>
</evidence>
<dbReference type="Gene3D" id="2.60.450.10">
    <property type="entry name" value="Lipopolysaccharide (LPS) transport protein A like domain"/>
    <property type="match status" value="1"/>
</dbReference>
<dbReference type="HAMAP" id="MF_01915">
    <property type="entry name" value="LPS_assembly_LptC"/>
    <property type="match status" value="1"/>
</dbReference>
<comment type="function">
    <text evidence="6">Involved in the assembly of lipopolysaccharide (LPS). Required for the translocation of LPS from the inner membrane to the outer membrane. Facilitates the transfer of LPS from the inner membrane to the periplasmic protein LptA. Could be a docking site for LptA.</text>
</comment>
<sequence length="187" mass="20902">MSLSRLGYLILALILCGSAYYLLGQQQKETIQVSPDIELPMFSGKALNNTSYNEEGVRSYVITSLDMEHFAKGGDTVFNNPVLNVYKDGSTLEWKIEAKKGVLNKEHVLILSNNVLVKNLLPGSGFDTLSTDSMKIRLDNRDFWADNQVIIKGPQFNTIGQAMRGNFADHNATLYKSVQGRYETFTP</sequence>
<keyword evidence="1 6" id="KW-1003">Cell membrane</keyword>
<gene>
    <name evidence="6" type="primary">lptC</name>
    <name evidence="8" type="ORF">AKJ17_02980</name>
</gene>
<dbReference type="NCBIfam" id="TIGR04409">
    <property type="entry name" value="LptC_YrbK"/>
    <property type="match status" value="1"/>
</dbReference>
<dbReference type="PATRIC" id="fig|693.5.peg.597"/>
<dbReference type="STRING" id="693.AKJ17_02980"/>
<dbReference type="GO" id="GO:0005886">
    <property type="term" value="C:plasma membrane"/>
    <property type="evidence" value="ECO:0007669"/>
    <property type="project" value="UniProtKB-SubCell"/>
</dbReference>
<dbReference type="EMBL" id="LHPJ01000002">
    <property type="protein sequence ID" value="KOO05164.1"/>
    <property type="molecule type" value="Genomic_DNA"/>
</dbReference>
<dbReference type="RefSeq" id="WP_053394294.1">
    <property type="nucleotide sequence ID" value="NZ_LHPJ01000002.1"/>
</dbReference>
<protein>
    <recommendedName>
        <fullName evidence="6 7">Lipopolysaccharide export system protein LptC</fullName>
    </recommendedName>
</protein>
<dbReference type="GO" id="GO:0015221">
    <property type="term" value="F:lipopolysaccharide transmembrane transporter activity"/>
    <property type="evidence" value="ECO:0007669"/>
    <property type="project" value="InterPro"/>
</dbReference>
<dbReference type="PIRSF" id="PIRSF028513">
    <property type="entry name" value="LptC"/>
    <property type="match status" value="1"/>
</dbReference>
<dbReference type="InterPro" id="IPR052363">
    <property type="entry name" value="LPS_export_LptC"/>
</dbReference>
<dbReference type="PANTHER" id="PTHR37481">
    <property type="entry name" value="LIPOPOLYSACCHARIDE EXPORT SYSTEM PROTEIN LPTC"/>
    <property type="match status" value="1"/>
</dbReference>
<evidence type="ECO:0000256" key="2">
    <source>
        <dbReference type="ARBA" id="ARBA00022519"/>
    </source>
</evidence>
<evidence type="ECO:0000313" key="8">
    <source>
        <dbReference type="EMBL" id="KOO05164.1"/>
    </source>
</evidence>
<dbReference type="OrthoDB" id="5659892at2"/>
<evidence type="ECO:0000256" key="5">
    <source>
        <dbReference type="ARBA" id="ARBA00023136"/>
    </source>
</evidence>